<dbReference type="PANTHER" id="PTHR31748">
    <property type="entry name" value="SERPENTINE RECEPTOR, CLASS V"/>
    <property type="match status" value="1"/>
</dbReference>
<dbReference type="GO" id="GO:0016020">
    <property type="term" value="C:membrane"/>
    <property type="evidence" value="ECO:0007669"/>
    <property type="project" value="UniProtKB-SubCell"/>
</dbReference>
<dbReference type="Pfam" id="PF10323">
    <property type="entry name" value="7TM_GPCR_Srv"/>
    <property type="match status" value="1"/>
</dbReference>
<evidence type="ECO:0000256" key="4">
    <source>
        <dbReference type="ARBA" id="ARBA00023136"/>
    </source>
</evidence>
<keyword evidence="4 5" id="KW-0472">Membrane</keyword>
<feature type="transmembrane region" description="Helical" evidence="5">
    <location>
        <begin position="6"/>
        <end position="31"/>
    </location>
</feature>
<keyword evidence="2 5" id="KW-0812">Transmembrane</keyword>
<evidence type="ECO:0000313" key="8">
    <source>
        <dbReference type="WBParaSite" id="PSAMB.scaffold3890size16516.g22835.t1"/>
    </source>
</evidence>
<evidence type="ECO:0000256" key="5">
    <source>
        <dbReference type="SAM" id="Phobius"/>
    </source>
</evidence>
<dbReference type="AlphaFoldDB" id="A0A914WDW4"/>
<dbReference type="PROSITE" id="PS50262">
    <property type="entry name" value="G_PROTEIN_RECEP_F1_2"/>
    <property type="match status" value="1"/>
</dbReference>
<name>A0A914WDW4_9BILA</name>
<sequence length="248" mass="27986">MVYFDLTFEYILFGCFCISMPLYLLVLVTLVRTPKSDVILGSSFFLIVLSTGIADVIAAFLTYFCVKFRLWGLAFDFYATIHPVLKYELLLGFATNFAQSIGTLLIALNRFTAIAMPLRHSTIWLPERVRLYIIAQWTIAVVVMIPGAFMEFCDMTFNKVPDDGVAVVNGVNYTGLETAVFYQSSVAFVWAVGAILTLFVYLTLFGMLRVRRLQQERQSSLGEIISATPLHEYRLLTYGIIMTLIQVG</sequence>
<evidence type="ECO:0000256" key="2">
    <source>
        <dbReference type="ARBA" id="ARBA00022692"/>
    </source>
</evidence>
<proteinExistence type="predicted"/>
<feature type="transmembrane region" description="Helical" evidence="5">
    <location>
        <begin position="43"/>
        <end position="64"/>
    </location>
</feature>
<keyword evidence="3 5" id="KW-1133">Transmembrane helix</keyword>
<reference evidence="8" key="1">
    <citation type="submission" date="2022-11" db="UniProtKB">
        <authorList>
            <consortium name="WormBaseParasite"/>
        </authorList>
    </citation>
    <scope>IDENTIFICATION</scope>
</reference>
<keyword evidence="7" id="KW-1185">Reference proteome</keyword>
<dbReference type="InterPro" id="IPR017452">
    <property type="entry name" value="GPCR_Rhodpsn_7TM"/>
</dbReference>
<comment type="subcellular location">
    <subcellularLocation>
        <location evidence="1">Membrane</location>
    </subcellularLocation>
</comment>
<feature type="transmembrane region" description="Helical" evidence="5">
    <location>
        <begin position="129"/>
        <end position="149"/>
    </location>
</feature>
<protein>
    <submittedName>
        <fullName evidence="8">G-protein coupled receptors family 1 profile domain-containing protein</fullName>
    </submittedName>
</protein>
<evidence type="ECO:0000259" key="6">
    <source>
        <dbReference type="PROSITE" id="PS50262"/>
    </source>
</evidence>
<feature type="domain" description="G-protein coupled receptors family 1 profile" evidence="6">
    <location>
        <begin position="22"/>
        <end position="248"/>
    </location>
</feature>
<dbReference type="SUPFAM" id="SSF81321">
    <property type="entry name" value="Family A G protein-coupled receptor-like"/>
    <property type="match status" value="1"/>
</dbReference>
<evidence type="ECO:0000313" key="7">
    <source>
        <dbReference type="Proteomes" id="UP000887566"/>
    </source>
</evidence>
<feature type="transmembrane region" description="Helical" evidence="5">
    <location>
        <begin position="187"/>
        <end position="208"/>
    </location>
</feature>
<evidence type="ECO:0000256" key="3">
    <source>
        <dbReference type="ARBA" id="ARBA00022989"/>
    </source>
</evidence>
<dbReference type="Gene3D" id="1.20.1070.10">
    <property type="entry name" value="Rhodopsin 7-helix transmembrane proteins"/>
    <property type="match status" value="1"/>
</dbReference>
<feature type="transmembrane region" description="Helical" evidence="5">
    <location>
        <begin position="84"/>
        <end position="108"/>
    </location>
</feature>
<dbReference type="InterPro" id="IPR019426">
    <property type="entry name" value="7TM_GPCR_serpentine_rcpt_Srv"/>
</dbReference>
<dbReference type="WBParaSite" id="PSAMB.scaffold3890size16516.g22835.t1">
    <property type="protein sequence ID" value="PSAMB.scaffold3890size16516.g22835.t1"/>
    <property type="gene ID" value="PSAMB.scaffold3890size16516.g22835"/>
</dbReference>
<organism evidence="7 8">
    <name type="scientific">Plectus sambesii</name>
    <dbReference type="NCBI Taxonomy" id="2011161"/>
    <lineage>
        <taxon>Eukaryota</taxon>
        <taxon>Metazoa</taxon>
        <taxon>Ecdysozoa</taxon>
        <taxon>Nematoda</taxon>
        <taxon>Chromadorea</taxon>
        <taxon>Plectida</taxon>
        <taxon>Plectina</taxon>
        <taxon>Plectoidea</taxon>
        <taxon>Plectidae</taxon>
        <taxon>Plectus</taxon>
    </lineage>
</organism>
<dbReference type="PANTHER" id="PTHR31748:SF1">
    <property type="entry name" value="SERPENTINE RECEPTOR, CLASS V"/>
    <property type="match status" value="1"/>
</dbReference>
<evidence type="ECO:0000256" key="1">
    <source>
        <dbReference type="ARBA" id="ARBA00004370"/>
    </source>
</evidence>
<dbReference type="Proteomes" id="UP000887566">
    <property type="component" value="Unplaced"/>
</dbReference>
<accession>A0A914WDW4</accession>